<dbReference type="Proteomes" id="UP000016986">
    <property type="component" value="Unassembled WGS sequence"/>
</dbReference>
<dbReference type="AlphaFoldDB" id="U3A2H2"/>
<comment type="caution">
    <text evidence="1">The sequence shown here is derived from an EMBL/GenBank/DDBJ whole genome shotgun (WGS) entry which is preliminary data.</text>
</comment>
<dbReference type="OrthoDB" id="39312at2157"/>
<dbReference type="EMBL" id="BATA01000009">
    <property type="protein sequence ID" value="GAD51829.1"/>
    <property type="molecule type" value="Genomic_DNA"/>
</dbReference>
<evidence type="ECO:0000313" key="2">
    <source>
        <dbReference type="Proteomes" id="UP000016986"/>
    </source>
</evidence>
<dbReference type="SUPFAM" id="SSF56317">
    <property type="entry name" value="Carbon-nitrogen hydrolase"/>
    <property type="match status" value="1"/>
</dbReference>
<protein>
    <recommendedName>
        <fullName evidence="3">Nitrilase/cyanide hydratase and apolipoprotein N-acyltransferase</fullName>
    </recommendedName>
</protein>
<organism evidence="1 2">
    <name type="scientific">Halarchaeum acidiphilum MH1-52-1</name>
    <dbReference type="NCBI Taxonomy" id="1261545"/>
    <lineage>
        <taxon>Archaea</taxon>
        <taxon>Methanobacteriati</taxon>
        <taxon>Methanobacteriota</taxon>
        <taxon>Stenosarchaea group</taxon>
        <taxon>Halobacteria</taxon>
        <taxon>Halobacteriales</taxon>
        <taxon>Halobacteriaceae</taxon>
    </lineage>
</organism>
<dbReference type="InterPro" id="IPR036526">
    <property type="entry name" value="C-N_Hydrolase_sf"/>
</dbReference>
<evidence type="ECO:0008006" key="3">
    <source>
        <dbReference type="Google" id="ProtNLM"/>
    </source>
</evidence>
<sequence>MSFACADRCDVERGVTFEGQSVLVDPAGNPIAGSADDADPTTLVETGDFAEARRKQLASHADVFGDRWPETYDLDAVAYSANVRSRSVTSR</sequence>
<gene>
    <name evidence="1" type="ORF">MBEHAL_0589</name>
</gene>
<dbReference type="eggNOG" id="arCOG00062">
    <property type="taxonomic scope" value="Archaea"/>
</dbReference>
<name>U3A2H2_9EURY</name>
<dbReference type="RefSeq" id="WP_021779761.1">
    <property type="nucleotide sequence ID" value="NZ_BANO01000001.1"/>
</dbReference>
<reference evidence="1 2" key="1">
    <citation type="submission" date="2013-09" db="EMBL/GenBank/DDBJ databases">
        <title>Whole genome sequencing of Halarchaeum acidiphilum strain MH1-52-1.</title>
        <authorList>
            <person name="Shimane Y."/>
            <person name="Minegishi H."/>
            <person name="Nishi S."/>
            <person name="Echigo A."/>
            <person name="Shuto A."/>
            <person name="Konishi M."/>
            <person name="Ito T."/>
            <person name="Ohkuma M."/>
            <person name="Ohta Y."/>
            <person name="Nagano Y."/>
            <person name="Tsubouchi T."/>
            <person name="Mori K."/>
            <person name="Usui K."/>
            <person name="Kamekura M."/>
            <person name="Usami R."/>
            <person name="Takaki Y."/>
            <person name="Hatada Y."/>
        </authorList>
    </citation>
    <scope>NUCLEOTIDE SEQUENCE [LARGE SCALE GENOMIC DNA]</scope>
    <source>
        <strain evidence="1 2">JCM 16109</strain>
    </source>
</reference>
<accession>U3A2H2</accession>
<dbReference type="Gene3D" id="3.60.110.10">
    <property type="entry name" value="Carbon-nitrogen hydrolase"/>
    <property type="match status" value="1"/>
</dbReference>
<proteinExistence type="predicted"/>
<evidence type="ECO:0000313" key="1">
    <source>
        <dbReference type="EMBL" id="GAD51829.1"/>
    </source>
</evidence>
<keyword evidence="2" id="KW-1185">Reference proteome</keyword>